<gene>
    <name evidence="2" type="ORF">FZZ93_02445</name>
</gene>
<dbReference type="RefSeq" id="WP_149320732.1">
    <property type="nucleotide sequence ID" value="NZ_JARWAH010000001.1"/>
</dbReference>
<protein>
    <submittedName>
        <fullName evidence="2">Protease (I) and scaffold (Z) protein</fullName>
    </submittedName>
</protein>
<feature type="region of interest" description="Disordered" evidence="1">
    <location>
        <begin position="334"/>
        <end position="383"/>
    </location>
</feature>
<sequence length="383" mass="40305">MIISRTTSSLAALSASRPEHPVAVCALAVSAGDDKTRLIPAGQFDAPRGSMRGGGPWRLDEAQARQIIQQAANRNTDLVVDYEHQTLLSETNGQPAPAAGWVAPQSLEWRTDGLYGRIQWTAAAKASITPGPEGEPPEYRYLSPVFPYDAETGAVQDLLHLSLTNNPAISDGDAVLAAARRASATSEQEESTVKREELIKALGLKADATDEQIDGAIAALKAKAADADSVRQTLSLKDDDKPSEAVAALKSKAEAQPAVAEPDPAKYVPKAVYDEAVAALSAAQVGENQEMDRLIDEGLKDGRIAGKATADWLKKQGLAALKAHLEDAPSLAALKGGTQTAGKAPQDNGDEQAGELSEQELAVCKSMGISPEDYRKANPADGQ</sequence>
<keyword evidence="3" id="KW-1185">Reference proteome</keyword>
<dbReference type="Pfam" id="PF10123">
    <property type="entry name" value="Mu-like_Pro"/>
    <property type="match status" value="1"/>
</dbReference>
<dbReference type="EMBL" id="VTPU01000001">
    <property type="protein sequence ID" value="TZG41541.1"/>
    <property type="molecule type" value="Genomic_DNA"/>
</dbReference>
<evidence type="ECO:0000313" key="2">
    <source>
        <dbReference type="EMBL" id="TZG41541.1"/>
    </source>
</evidence>
<name>A0A5D9DFI0_HALER</name>
<organism evidence="2 3">
    <name type="scientific">Halomonas eurihalina</name>
    <dbReference type="NCBI Taxonomy" id="42566"/>
    <lineage>
        <taxon>Bacteria</taxon>
        <taxon>Pseudomonadati</taxon>
        <taxon>Pseudomonadota</taxon>
        <taxon>Gammaproteobacteria</taxon>
        <taxon>Oceanospirillales</taxon>
        <taxon>Halomonadaceae</taxon>
        <taxon>Halomonas</taxon>
    </lineage>
</organism>
<comment type="caution">
    <text evidence="2">The sequence shown here is derived from an EMBL/GenBank/DDBJ whole genome shotgun (WGS) entry which is preliminary data.</text>
</comment>
<feature type="compositionally biased region" description="Basic and acidic residues" evidence="1">
    <location>
        <begin position="372"/>
        <end position="383"/>
    </location>
</feature>
<dbReference type="PIRSF" id="PIRSF016624">
    <property type="entry name" value="Mu_prophg_I"/>
    <property type="match status" value="1"/>
</dbReference>
<reference evidence="2 3" key="1">
    <citation type="submission" date="2019-08" db="EMBL/GenBank/DDBJ databases">
        <title>Draft Genome Sequence of Halomonas eurihalina Isolated from Preserved Hide-surface.</title>
        <authorList>
            <person name="Hussain S.A."/>
            <person name="Xu A."/>
            <person name="Sarker M."/>
            <person name="Sommers C."/>
        </authorList>
    </citation>
    <scope>NUCLEOTIDE SEQUENCE [LARGE SCALE GENOMIC DNA]</scope>
    <source>
        <strain evidence="2 3">MS1</strain>
    </source>
</reference>
<accession>A0A5D9DFI0</accession>
<dbReference type="Proteomes" id="UP000324260">
    <property type="component" value="Unassembled WGS sequence"/>
</dbReference>
<evidence type="ECO:0000313" key="3">
    <source>
        <dbReference type="Proteomes" id="UP000324260"/>
    </source>
</evidence>
<dbReference type="GO" id="GO:0008233">
    <property type="term" value="F:peptidase activity"/>
    <property type="evidence" value="ECO:0007669"/>
    <property type="project" value="UniProtKB-KW"/>
</dbReference>
<keyword evidence="2" id="KW-0378">Hydrolase</keyword>
<proteinExistence type="predicted"/>
<keyword evidence="2" id="KW-0645">Protease</keyword>
<dbReference type="AlphaFoldDB" id="A0A5D9DFI0"/>
<evidence type="ECO:0000256" key="1">
    <source>
        <dbReference type="SAM" id="MobiDB-lite"/>
    </source>
</evidence>
<dbReference type="InterPro" id="IPR012106">
    <property type="entry name" value="Phage_Mu_Gp1"/>
</dbReference>
<dbReference type="GO" id="GO:0006508">
    <property type="term" value="P:proteolysis"/>
    <property type="evidence" value="ECO:0007669"/>
    <property type="project" value="UniProtKB-KW"/>
</dbReference>
<dbReference type="OrthoDB" id="2043985at2"/>